<evidence type="ECO:0000313" key="3">
    <source>
        <dbReference type="EMBL" id="VAX39202.1"/>
    </source>
</evidence>
<dbReference type="EMBL" id="UOGL01000313">
    <property type="protein sequence ID" value="VAX39202.1"/>
    <property type="molecule type" value="Genomic_DNA"/>
</dbReference>
<dbReference type="InterPro" id="IPR038734">
    <property type="entry name" value="YhaN_AAA"/>
</dbReference>
<feature type="coiled-coil region" evidence="1">
    <location>
        <begin position="672"/>
        <end position="765"/>
    </location>
</feature>
<feature type="coiled-coil region" evidence="1">
    <location>
        <begin position="378"/>
        <end position="412"/>
    </location>
</feature>
<organism evidence="3">
    <name type="scientific">hydrothermal vent metagenome</name>
    <dbReference type="NCBI Taxonomy" id="652676"/>
    <lineage>
        <taxon>unclassified sequences</taxon>
        <taxon>metagenomes</taxon>
        <taxon>ecological metagenomes</taxon>
    </lineage>
</organism>
<name>A0A3B1DEI4_9ZZZZ</name>
<gene>
    <name evidence="3" type="ORF">MNBD_PLANCTO02-1858</name>
</gene>
<protein>
    <submittedName>
        <fullName evidence="3">Chromosome partition protein smc</fullName>
    </submittedName>
</protein>
<dbReference type="InterPro" id="IPR027417">
    <property type="entry name" value="P-loop_NTPase"/>
</dbReference>
<feature type="domain" description="YhaN AAA" evidence="2">
    <location>
        <begin position="1"/>
        <end position="206"/>
    </location>
</feature>
<sequence>MKILKLELTAYGPFSGKVLDLSAGKEGLHIIYGPNEAGKSSALRAIGDLFYGIPSKSKDNFVHSYPQLRIAAQLQHSTGTILDCVRRKGTKKTLRQPDETPIDEEQLTSLLGNVDRDLFHSMFGINHDRLRQGGEEILKGGGRVGKLLFASGAGLANLQGVQKRIQDETDALFKPTGRIPAMNRNIKEYQETQKELKELQVSVNNWKQLDEILKKTEAKKKKLDNEIQTKQSEQNYLTRIHNAVTTVTLWKNVTEKLKQLKSSPLLADDFSEKSQSIIVQLKKTEQKKVDAESSLKNVMQQLKEIKIPTALLEKADEIELLRDGLGGYQKAMSDRPALEAEQTLAQEKSKNILQKLGRNSELTNIEELRLPEDKIVRIQNLGNQHEGLLERLDSADNNCDSLRRKITSTQKQLKEIDLPSDAASLPLVIRQTQQEGDLEAELSTLGEEIQQREQKAQAQLEQLTLWSGSYEEAEKLAIPSLVTIERFEQEFRETETQLHLIQAEHDKETQTIDQLEKSLEQLELEQPVPTQEKLSEARHTREAGWQLILDAWNNGTKKSPDIEDFIKQFSTSTKLSDAYYQSVSIADQLADDLRNDAKRVAEKAKLNVDSAHHVQNCKTLKTDIKQIKKTFSELKENWVSQWKPLSISPLPPKEMRHWRQKHQEVVILAETIRNKQLKFDQQQKKIKTVQDELSRLLTTIDIQFDDEISLRNLLQFAEETNDQIKKTESQFHQLQETLTSDQSDLVEAESQFKKAKAELKNWTSAWAEEMQQIDLENNALPAQANSVLANINNLFQAYQEAEQYQPRIEGIDREASMFKEAVGKLTKQIPPDDATLPVEEIVKCFSTQLQNARLKQAKYDNLKQQQEEQEKKITLANETISDVTIELNQMCQMAQCKNYNELTKAAQQSTLRKETEQRFSELETQLMEQSGGTDLEVFVTEVEKKSQNIDFLKPQIDELKSEIDQMNNVRDELLRQIEREEGELSQIDGSAMAAEKSAKCESIAAQLEEQFSALALFRMASVVLHSGIEKYREKNQGAVLERAGEIFSKTTLNAFKGLQVDYDDSGIPTLTGVRSGRSERVQVAGMSDGTRDQLYLALRLASLETWLDQNESIPFIIDDVLLNFDDDRAIATMHILSEWSSRIQVIFFTHHKHLVEMVKAKLPEKDFFVHHLG</sequence>
<dbReference type="Gene3D" id="1.10.287.1490">
    <property type="match status" value="1"/>
</dbReference>
<dbReference type="SUPFAM" id="SSF52540">
    <property type="entry name" value="P-loop containing nucleoside triphosphate hydrolases"/>
    <property type="match status" value="1"/>
</dbReference>
<dbReference type="PANTHER" id="PTHR41259:SF1">
    <property type="entry name" value="DOUBLE-STRAND BREAK REPAIR RAD50 ATPASE, PUTATIVE-RELATED"/>
    <property type="match status" value="1"/>
</dbReference>
<accession>A0A3B1DEI4</accession>
<feature type="coiled-coil region" evidence="1">
    <location>
        <begin position="849"/>
        <end position="879"/>
    </location>
</feature>
<dbReference type="Gene3D" id="3.40.50.300">
    <property type="entry name" value="P-loop containing nucleotide triphosphate hydrolases"/>
    <property type="match status" value="2"/>
</dbReference>
<keyword evidence="1" id="KW-0175">Coiled coil</keyword>
<reference evidence="3" key="1">
    <citation type="submission" date="2018-06" db="EMBL/GenBank/DDBJ databases">
        <authorList>
            <person name="Zhirakovskaya E."/>
        </authorList>
    </citation>
    <scope>NUCLEOTIDE SEQUENCE</scope>
</reference>
<dbReference type="PANTHER" id="PTHR41259">
    <property type="entry name" value="DOUBLE-STRAND BREAK REPAIR RAD50 ATPASE, PUTATIVE-RELATED"/>
    <property type="match status" value="1"/>
</dbReference>
<evidence type="ECO:0000256" key="1">
    <source>
        <dbReference type="SAM" id="Coils"/>
    </source>
</evidence>
<feature type="coiled-coil region" evidence="1">
    <location>
        <begin position="179"/>
        <end position="233"/>
    </location>
</feature>
<dbReference type="Pfam" id="PF13514">
    <property type="entry name" value="AAA_27"/>
    <property type="match status" value="1"/>
</dbReference>
<proteinExistence type="predicted"/>
<feature type="coiled-coil region" evidence="1">
    <location>
        <begin position="484"/>
        <end position="525"/>
    </location>
</feature>
<feature type="coiled-coil region" evidence="1">
    <location>
        <begin position="956"/>
        <end position="990"/>
    </location>
</feature>
<dbReference type="AlphaFoldDB" id="A0A3B1DEI4"/>
<evidence type="ECO:0000259" key="2">
    <source>
        <dbReference type="Pfam" id="PF13514"/>
    </source>
</evidence>